<gene>
    <name evidence="2" type="ORF">FMM02_06060</name>
</gene>
<evidence type="ECO:0000256" key="1">
    <source>
        <dbReference type="SAM" id="SignalP"/>
    </source>
</evidence>
<dbReference type="Pfam" id="PF14352">
    <property type="entry name" value="DUF4402"/>
    <property type="match status" value="1"/>
</dbReference>
<evidence type="ECO:0000313" key="3">
    <source>
        <dbReference type="Proteomes" id="UP000321857"/>
    </source>
</evidence>
<dbReference type="OrthoDB" id="7407088at2"/>
<reference evidence="2 3" key="1">
    <citation type="submission" date="2019-07" db="EMBL/GenBank/DDBJ databases">
        <title>Sphingomonas AE3 Genome sequencing and assembly.</title>
        <authorList>
            <person name="Kim H."/>
        </authorList>
    </citation>
    <scope>NUCLEOTIDE SEQUENCE [LARGE SCALE GENOMIC DNA]</scope>
    <source>
        <strain evidence="2 3">AE3</strain>
    </source>
</reference>
<proteinExistence type="predicted"/>
<keyword evidence="1" id="KW-0732">Signal</keyword>
<dbReference type="RefSeq" id="WP_147494016.1">
    <property type="nucleotide sequence ID" value="NZ_CP041659.1"/>
</dbReference>
<sequence>MGQTAALLYLLSLLGPTVPAPAQDAGAPCRLCATGDKNSPDARAAPVHLDVQARLDFDRLIVSGNGEGSAHLGPSGERSVSGSVEAIGARAMVGEVAIRGEPGRLIRISLPSAIELHGFTGGRIRLESIRSDLPATPRLDSAGRLTFRFGGVIRVTGDTDGQFRGDIPIDVDYF</sequence>
<dbReference type="KEGG" id="sxa:FMM02_06060"/>
<feature type="signal peptide" evidence="1">
    <location>
        <begin position="1"/>
        <end position="22"/>
    </location>
</feature>
<organism evidence="2 3">
    <name type="scientific">Sphingomonas xanthus</name>
    <dbReference type="NCBI Taxonomy" id="2594473"/>
    <lineage>
        <taxon>Bacteria</taxon>
        <taxon>Pseudomonadati</taxon>
        <taxon>Pseudomonadota</taxon>
        <taxon>Alphaproteobacteria</taxon>
        <taxon>Sphingomonadales</taxon>
        <taxon>Sphingomonadaceae</taxon>
        <taxon>Sphingomonas</taxon>
    </lineage>
</organism>
<dbReference type="EMBL" id="CP041659">
    <property type="protein sequence ID" value="QDP19563.1"/>
    <property type="molecule type" value="Genomic_DNA"/>
</dbReference>
<protein>
    <submittedName>
        <fullName evidence="2">DUF4402 domain-containing protein</fullName>
    </submittedName>
</protein>
<dbReference type="InterPro" id="IPR025514">
    <property type="entry name" value="DUF4402"/>
</dbReference>
<name>A0A516IRN3_9SPHN</name>
<accession>A0A516IRN3</accession>
<dbReference type="AlphaFoldDB" id="A0A516IRN3"/>
<evidence type="ECO:0000313" key="2">
    <source>
        <dbReference type="EMBL" id="QDP19563.1"/>
    </source>
</evidence>
<feature type="chain" id="PRO_5021973051" evidence="1">
    <location>
        <begin position="23"/>
        <end position="174"/>
    </location>
</feature>
<keyword evidence="3" id="KW-1185">Reference proteome</keyword>
<dbReference type="Proteomes" id="UP000321857">
    <property type="component" value="Chromosome"/>
</dbReference>